<protein>
    <recommendedName>
        <fullName evidence="4">DUF4283 domain-containing protein</fullName>
    </recommendedName>
</protein>
<sequence length="294" mass="34423">MEPRGFAMKEVNFGSKKLWTTLFPPSFGHRQGFRSRSEPLTHEKPSSNCEAPPKEDAFKGEHRWYEDSVQVVSLVVDRQGSERGVQGRGFVVKRRRVIKKNGSTLWGLWNVGSGKLGVSQGEAKFFSLDEFQIEGLSPKKMAKVCEVLSSLNIKVYSRRKNRFSTVFETCWNWFKGLGLQEVLPRWTLDHWPIVLDTNPFKWGPTPFRFENMWLQHPSFKECFSSWWRGFQGNGWECHKFMRKLQLFKVKLKDWNKDSFGELNKRKKSILNEIANFDVVEQEGFSLLNFQLKEL</sequence>
<evidence type="ECO:0000313" key="3">
    <source>
        <dbReference type="Proteomes" id="UP000288805"/>
    </source>
</evidence>
<gene>
    <name evidence="2" type="ORF">CK203_111685</name>
</gene>
<evidence type="ECO:0008006" key="4">
    <source>
        <dbReference type="Google" id="ProtNLM"/>
    </source>
</evidence>
<name>A0A438FCL1_VITVI</name>
<dbReference type="Proteomes" id="UP000288805">
    <property type="component" value="Unassembled WGS sequence"/>
</dbReference>
<feature type="region of interest" description="Disordered" evidence="1">
    <location>
        <begin position="30"/>
        <end position="55"/>
    </location>
</feature>
<proteinExistence type="predicted"/>
<dbReference type="EMBL" id="QGNW01001033">
    <property type="protein sequence ID" value="RVW57718.1"/>
    <property type="molecule type" value="Genomic_DNA"/>
</dbReference>
<evidence type="ECO:0000256" key="1">
    <source>
        <dbReference type="SAM" id="MobiDB-lite"/>
    </source>
</evidence>
<accession>A0A438FCL1</accession>
<evidence type="ECO:0000313" key="2">
    <source>
        <dbReference type="EMBL" id="RVW57718.1"/>
    </source>
</evidence>
<feature type="compositionally biased region" description="Basic and acidic residues" evidence="1">
    <location>
        <begin position="35"/>
        <end position="45"/>
    </location>
</feature>
<comment type="caution">
    <text evidence="2">The sequence shown here is derived from an EMBL/GenBank/DDBJ whole genome shotgun (WGS) entry which is preliminary data.</text>
</comment>
<dbReference type="AlphaFoldDB" id="A0A438FCL1"/>
<organism evidence="2 3">
    <name type="scientific">Vitis vinifera</name>
    <name type="common">Grape</name>
    <dbReference type="NCBI Taxonomy" id="29760"/>
    <lineage>
        <taxon>Eukaryota</taxon>
        <taxon>Viridiplantae</taxon>
        <taxon>Streptophyta</taxon>
        <taxon>Embryophyta</taxon>
        <taxon>Tracheophyta</taxon>
        <taxon>Spermatophyta</taxon>
        <taxon>Magnoliopsida</taxon>
        <taxon>eudicotyledons</taxon>
        <taxon>Gunneridae</taxon>
        <taxon>Pentapetalae</taxon>
        <taxon>rosids</taxon>
        <taxon>Vitales</taxon>
        <taxon>Vitaceae</taxon>
        <taxon>Viteae</taxon>
        <taxon>Vitis</taxon>
    </lineage>
</organism>
<reference evidence="2 3" key="1">
    <citation type="journal article" date="2018" name="PLoS Genet.">
        <title>Population sequencing reveals clonal diversity and ancestral inbreeding in the grapevine cultivar Chardonnay.</title>
        <authorList>
            <person name="Roach M.J."/>
            <person name="Johnson D.L."/>
            <person name="Bohlmann J."/>
            <person name="van Vuuren H.J."/>
            <person name="Jones S.J."/>
            <person name="Pretorius I.S."/>
            <person name="Schmidt S.A."/>
            <person name="Borneman A.R."/>
        </authorList>
    </citation>
    <scope>NUCLEOTIDE SEQUENCE [LARGE SCALE GENOMIC DNA]</scope>
    <source>
        <strain evidence="3">cv. Chardonnay</strain>
        <tissue evidence="2">Leaf</tissue>
    </source>
</reference>